<dbReference type="SUPFAM" id="SSF46785">
    <property type="entry name" value="Winged helix' DNA-binding domain"/>
    <property type="match status" value="1"/>
</dbReference>
<keyword evidence="7" id="KW-1185">Reference proteome</keyword>
<dbReference type="GO" id="GO:0045893">
    <property type="term" value="P:positive regulation of DNA-templated transcription"/>
    <property type="evidence" value="ECO:0007669"/>
    <property type="project" value="InterPro"/>
</dbReference>
<keyword evidence="3" id="KW-0804">Transcription</keyword>
<dbReference type="InterPro" id="IPR036388">
    <property type="entry name" value="WH-like_DNA-bd_sf"/>
</dbReference>
<accession>A0A345ZZ17</accession>
<dbReference type="GO" id="GO:0045892">
    <property type="term" value="P:negative regulation of DNA-templated transcription"/>
    <property type="evidence" value="ECO:0007669"/>
    <property type="project" value="TreeGrafter"/>
</dbReference>
<keyword evidence="2" id="KW-0238">DNA-binding</keyword>
<dbReference type="InterPro" id="IPR029016">
    <property type="entry name" value="GAF-like_dom_sf"/>
</dbReference>
<dbReference type="InterPro" id="IPR012794">
    <property type="entry name" value="PcaR_PcaU"/>
</dbReference>
<dbReference type="Gene3D" id="1.10.10.10">
    <property type="entry name" value="Winged helix-like DNA-binding domain superfamily/Winged helix DNA-binding domain"/>
    <property type="match status" value="1"/>
</dbReference>
<dbReference type="PROSITE" id="PS51077">
    <property type="entry name" value="HTH_ICLR"/>
    <property type="match status" value="1"/>
</dbReference>
<evidence type="ECO:0000256" key="2">
    <source>
        <dbReference type="ARBA" id="ARBA00023125"/>
    </source>
</evidence>
<dbReference type="KEGG" id="ptaw:DW352_17505"/>
<dbReference type="SMART" id="SM00346">
    <property type="entry name" value="HTH_ICLR"/>
    <property type="match status" value="1"/>
</dbReference>
<dbReference type="SUPFAM" id="SSF55781">
    <property type="entry name" value="GAF domain-like"/>
    <property type="match status" value="1"/>
</dbReference>
<dbReference type="EMBL" id="CP031417">
    <property type="protein sequence ID" value="AXK82164.1"/>
    <property type="molecule type" value="Genomic_DNA"/>
</dbReference>
<dbReference type="Pfam" id="PF09339">
    <property type="entry name" value="HTH_IclR"/>
    <property type="match status" value="1"/>
</dbReference>
<name>A0A345ZZ17_9HYPH</name>
<organism evidence="6 7">
    <name type="scientific">Pseudolabrys taiwanensis</name>
    <dbReference type="NCBI Taxonomy" id="331696"/>
    <lineage>
        <taxon>Bacteria</taxon>
        <taxon>Pseudomonadati</taxon>
        <taxon>Pseudomonadota</taxon>
        <taxon>Alphaproteobacteria</taxon>
        <taxon>Hyphomicrobiales</taxon>
        <taxon>Xanthobacteraceae</taxon>
        <taxon>Pseudolabrys</taxon>
    </lineage>
</organism>
<dbReference type="GO" id="GO:0003700">
    <property type="term" value="F:DNA-binding transcription factor activity"/>
    <property type="evidence" value="ECO:0007669"/>
    <property type="project" value="TreeGrafter"/>
</dbReference>
<evidence type="ECO:0000259" key="4">
    <source>
        <dbReference type="PROSITE" id="PS51077"/>
    </source>
</evidence>
<gene>
    <name evidence="6" type="ORF">DW352_17505</name>
</gene>
<proteinExistence type="predicted"/>
<dbReference type="OrthoDB" id="9807558at2"/>
<sequence length="266" mass="29042">MPRIKRSPAEQKRAEETGEEFLEALARGLRVVEAFGRDRRWLTLSDVARLVDLPRASVRRTLYTLVKLGYAEMDDRLFRLTPRILALAGAYLSSNTITDIVQPALERLSDEIGEACSAAVLDGADVVMIAHASPNRMLSVSAQVGYRLPALSSSLGRVLLAALGDKQADEFIAQAKVAKLTPSTVTNKAELRAAIVKARMDGFALADQEAEAGFRSISVPLKRRDGRTIAALNVGVHAQRVPLDTMRKVFLPRLRALADDLASQLI</sequence>
<dbReference type="AlphaFoldDB" id="A0A345ZZ17"/>
<protein>
    <submittedName>
        <fullName evidence="6">IclR family transcriptional regulator</fullName>
    </submittedName>
</protein>
<reference evidence="6 7" key="1">
    <citation type="submission" date="2018-07" db="EMBL/GenBank/DDBJ databases">
        <authorList>
            <person name="Quirk P.G."/>
            <person name="Krulwich T.A."/>
        </authorList>
    </citation>
    <scope>NUCLEOTIDE SEQUENCE [LARGE SCALE GENOMIC DNA]</scope>
    <source>
        <strain evidence="6 7">CC-BB4</strain>
    </source>
</reference>
<evidence type="ECO:0000313" key="6">
    <source>
        <dbReference type="EMBL" id="AXK82164.1"/>
    </source>
</evidence>
<dbReference type="InterPro" id="IPR050707">
    <property type="entry name" value="HTH_MetabolicPath_Reg"/>
</dbReference>
<dbReference type="Gene3D" id="3.30.450.40">
    <property type="match status" value="1"/>
</dbReference>
<dbReference type="RefSeq" id="WP_115692543.1">
    <property type="nucleotide sequence ID" value="NZ_CP031417.1"/>
</dbReference>
<feature type="domain" description="HTH iclR-type" evidence="4">
    <location>
        <begin position="22"/>
        <end position="82"/>
    </location>
</feature>
<dbReference type="PROSITE" id="PS51078">
    <property type="entry name" value="ICLR_ED"/>
    <property type="match status" value="1"/>
</dbReference>
<evidence type="ECO:0000313" key="7">
    <source>
        <dbReference type="Proteomes" id="UP000254889"/>
    </source>
</evidence>
<dbReference type="GO" id="GO:0046278">
    <property type="term" value="P:3,4-dihydroxybenzoate metabolic process"/>
    <property type="evidence" value="ECO:0007669"/>
    <property type="project" value="InterPro"/>
</dbReference>
<evidence type="ECO:0000259" key="5">
    <source>
        <dbReference type="PROSITE" id="PS51078"/>
    </source>
</evidence>
<keyword evidence="1" id="KW-0805">Transcription regulation</keyword>
<dbReference type="InterPro" id="IPR036390">
    <property type="entry name" value="WH_DNA-bd_sf"/>
</dbReference>
<dbReference type="PANTHER" id="PTHR30136">
    <property type="entry name" value="HELIX-TURN-HELIX TRANSCRIPTIONAL REGULATOR, ICLR FAMILY"/>
    <property type="match status" value="1"/>
</dbReference>
<feature type="domain" description="IclR-ED" evidence="5">
    <location>
        <begin position="83"/>
        <end position="266"/>
    </location>
</feature>
<evidence type="ECO:0000256" key="1">
    <source>
        <dbReference type="ARBA" id="ARBA00023015"/>
    </source>
</evidence>
<dbReference type="InterPro" id="IPR005471">
    <property type="entry name" value="Tscrpt_reg_IclR_N"/>
</dbReference>
<dbReference type="InterPro" id="IPR014757">
    <property type="entry name" value="Tscrpt_reg_IclR_C"/>
</dbReference>
<evidence type="ECO:0000256" key="3">
    <source>
        <dbReference type="ARBA" id="ARBA00023163"/>
    </source>
</evidence>
<dbReference type="GO" id="GO:0003677">
    <property type="term" value="F:DNA binding"/>
    <property type="evidence" value="ECO:0007669"/>
    <property type="project" value="UniProtKB-KW"/>
</dbReference>
<dbReference type="Pfam" id="PF01614">
    <property type="entry name" value="IclR_C"/>
    <property type="match status" value="1"/>
</dbReference>
<dbReference type="NCBIfam" id="TIGR02431">
    <property type="entry name" value="pcaR_pcaU"/>
    <property type="match status" value="1"/>
</dbReference>
<dbReference type="Proteomes" id="UP000254889">
    <property type="component" value="Chromosome"/>
</dbReference>
<dbReference type="PANTHER" id="PTHR30136:SF34">
    <property type="entry name" value="TRANSCRIPTIONAL REGULATOR"/>
    <property type="match status" value="1"/>
</dbReference>